<evidence type="ECO:0000313" key="3">
    <source>
        <dbReference type="Proteomes" id="UP000075683"/>
    </source>
</evidence>
<name>A0A150L856_9BACI</name>
<evidence type="ECO:0000313" key="2">
    <source>
        <dbReference type="EMBL" id="KYD08455.1"/>
    </source>
</evidence>
<dbReference type="EMBL" id="LQYT01000138">
    <property type="protein sequence ID" value="KYD08455.1"/>
    <property type="molecule type" value="Genomic_DNA"/>
</dbReference>
<comment type="caution">
    <text evidence="2">The sequence shown here is derived from an EMBL/GenBank/DDBJ whole genome shotgun (WGS) entry which is preliminary data.</text>
</comment>
<dbReference type="AlphaFoldDB" id="A0A150L856"/>
<dbReference type="Proteomes" id="UP000075683">
    <property type="component" value="Unassembled WGS sequence"/>
</dbReference>
<feature type="compositionally biased region" description="Basic residues" evidence="1">
    <location>
        <begin position="1"/>
        <end position="11"/>
    </location>
</feature>
<organism evidence="2 3">
    <name type="scientific">Caldibacillus debilis</name>
    <dbReference type="NCBI Taxonomy" id="301148"/>
    <lineage>
        <taxon>Bacteria</taxon>
        <taxon>Bacillati</taxon>
        <taxon>Bacillota</taxon>
        <taxon>Bacilli</taxon>
        <taxon>Bacillales</taxon>
        <taxon>Bacillaceae</taxon>
        <taxon>Caldibacillus</taxon>
    </lineage>
</organism>
<accession>A0A150L856</accession>
<gene>
    <name evidence="2" type="ORF">B4135_3995</name>
</gene>
<dbReference type="STRING" id="301148.B4135_3995"/>
<proteinExistence type="predicted"/>
<sequence length="67" mass="7627">MKKIIAFKKRKPVEAKRKDGACSGRDFTSFRRLSGKRGASSQTDFEVRRAKRYPKPQQNEADPIGIS</sequence>
<protein>
    <submittedName>
        <fullName evidence="2">Uncharacterized protein</fullName>
    </submittedName>
</protein>
<feature type="region of interest" description="Disordered" evidence="1">
    <location>
        <begin position="1"/>
        <end position="67"/>
    </location>
</feature>
<reference evidence="2 3" key="1">
    <citation type="submission" date="2016-01" db="EMBL/GenBank/DDBJ databases">
        <title>Draft Genome Sequences of Seven Thermophilic Sporeformers Isolated from Foods.</title>
        <authorList>
            <person name="Berendsen E.M."/>
            <person name="Wells-Bennik M.H."/>
            <person name="Krawcyk A.O."/>
            <person name="De Jong A."/>
            <person name="Holsappel S."/>
            <person name="Eijlander R.T."/>
            <person name="Kuipers O.P."/>
        </authorList>
    </citation>
    <scope>NUCLEOTIDE SEQUENCE [LARGE SCALE GENOMIC DNA]</scope>
    <source>
        <strain evidence="2 3">B4135</strain>
    </source>
</reference>
<evidence type="ECO:0000256" key="1">
    <source>
        <dbReference type="SAM" id="MobiDB-lite"/>
    </source>
</evidence>